<dbReference type="Proteomes" id="UP001596500">
    <property type="component" value="Unassembled WGS sequence"/>
</dbReference>
<feature type="active site" description="Charge relay system" evidence="6">
    <location>
        <position position="151"/>
    </location>
</feature>
<feature type="active site" description="Charge relay system" evidence="6">
    <location>
        <position position="309"/>
    </location>
</feature>
<dbReference type="PROSITE" id="PS51892">
    <property type="entry name" value="SUBTILASE"/>
    <property type="match status" value="1"/>
</dbReference>
<keyword evidence="4 6" id="KW-0378">Hydrolase</keyword>
<dbReference type="Gene3D" id="3.40.50.200">
    <property type="entry name" value="Peptidase S8/S53 domain"/>
    <property type="match status" value="1"/>
</dbReference>
<reference evidence="9" key="1">
    <citation type="journal article" date="2019" name="Int. J. Syst. Evol. Microbiol.">
        <title>The Global Catalogue of Microorganisms (GCM) 10K type strain sequencing project: providing services to taxonomists for standard genome sequencing and annotation.</title>
        <authorList>
            <consortium name="The Broad Institute Genomics Platform"/>
            <consortium name="The Broad Institute Genome Sequencing Center for Infectious Disease"/>
            <person name="Wu L."/>
            <person name="Ma J."/>
        </authorList>
    </citation>
    <scope>NUCLEOTIDE SEQUENCE [LARGE SCALE GENOMIC DNA]</scope>
    <source>
        <strain evidence="9">CGMCC 1.12942</strain>
    </source>
</reference>
<dbReference type="InterPro" id="IPR022398">
    <property type="entry name" value="Peptidase_S8_His-AS"/>
</dbReference>
<gene>
    <name evidence="8" type="ORF">ACFQNG_09085</name>
</gene>
<dbReference type="RefSeq" id="WP_379864603.1">
    <property type="nucleotide sequence ID" value="NZ_JBHTBW010000021.1"/>
</dbReference>
<evidence type="ECO:0000313" key="8">
    <source>
        <dbReference type="EMBL" id="MFC7441312.1"/>
    </source>
</evidence>
<dbReference type="CDD" id="cd07477">
    <property type="entry name" value="Peptidases_S8_Subtilisin_subset"/>
    <property type="match status" value="1"/>
</dbReference>
<dbReference type="InterPro" id="IPR036852">
    <property type="entry name" value="Peptidase_S8/S53_dom_sf"/>
</dbReference>
<dbReference type="InterPro" id="IPR015500">
    <property type="entry name" value="Peptidase_S8_subtilisin-rel"/>
</dbReference>
<keyword evidence="2 6" id="KW-0645">Protease</keyword>
<feature type="active site" description="Charge relay system" evidence="6">
    <location>
        <position position="118"/>
    </location>
</feature>
<evidence type="ECO:0000256" key="6">
    <source>
        <dbReference type="PROSITE-ProRule" id="PRU01240"/>
    </source>
</evidence>
<comment type="caution">
    <text evidence="8">The sequence shown here is derived from an EMBL/GenBank/DDBJ whole genome shotgun (WGS) entry which is preliminary data.</text>
</comment>
<proteinExistence type="inferred from homology"/>
<feature type="domain" description="Peptidase S8/S53" evidence="7">
    <location>
        <begin position="109"/>
        <end position="357"/>
    </location>
</feature>
<sequence>MLAINWQKPIQGVIRPHLLTGPAGDQVGQCNCADWMPLGSANNNGKPTSTIKQPRNAKPLAHTGLRLPYFKVECVLTKARIFDQRRATTRQITPWNITRVIGKGRVNHGKGVRVAVLDTGIDLKHPDLVANIKGGINIIDPTRYPQDDNGHGTHIAGVIGALNNHFGVVGIAPRVSLYAVKVLDASGSGTISNLVKGIEWAIANRMHILNISISGGKIIPPALTLAIQAATNRNMLVVAAAGNAGNAAGMGDTVEIPARIQPVISVAALTRANRRASYSATGKVDIAAPGSQILSTYSNGRYAVLSGTSMAAAHVTGVLAIYRAVYPRASASTLKNLLYGRAIDLPPQGIDSYTGRGLVQI</sequence>
<comment type="similarity">
    <text evidence="1 6">Belongs to the peptidase S8 family.</text>
</comment>
<evidence type="ECO:0000259" key="7">
    <source>
        <dbReference type="Pfam" id="PF00082"/>
    </source>
</evidence>
<keyword evidence="3" id="KW-0479">Metal-binding</keyword>
<dbReference type="Pfam" id="PF00082">
    <property type="entry name" value="Peptidase_S8"/>
    <property type="match status" value="1"/>
</dbReference>
<dbReference type="PRINTS" id="PR00723">
    <property type="entry name" value="SUBTILISIN"/>
</dbReference>
<dbReference type="PANTHER" id="PTHR43806">
    <property type="entry name" value="PEPTIDASE S8"/>
    <property type="match status" value="1"/>
</dbReference>
<dbReference type="InterPro" id="IPR023827">
    <property type="entry name" value="Peptidase_S8_Asp-AS"/>
</dbReference>
<dbReference type="InterPro" id="IPR050131">
    <property type="entry name" value="Peptidase_S8_subtilisin-like"/>
</dbReference>
<dbReference type="SUPFAM" id="SSF52743">
    <property type="entry name" value="Subtilisin-like"/>
    <property type="match status" value="1"/>
</dbReference>
<accession>A0ABW2RJT9</accession>
<evidence type="ECO:0000256" key="3">
    <source>
        <dbReference type="ARBA" id="ARBA00022723"/>
    </source>
</evidence>
<keyword evidence="9" id="KW-1185">Reference proteome</keyword>
<dbReference type="InterPro" id="IPR000209">
    <property type="entry name" value="Peptidase_S8/S53_dom"/>
</dbReference>
<dbReference type="InterPro" id="IPR034202">
    <property type="entry name" value="Subtilisin_Carlsberg-like"/>
</dbReference>
<dbReference type="PROSITE" id="PS00136">
    <property type="entry name" value="SUBTILASE_ASP"/>
    <property type="match status" value="1"/>
</dbReference>
<evidence type="ECO:0000256" key="2">
    <source>
        <dbReference type="ARBA" id="ARBA00022670"/>
    </source>
</evidence>
<organism evidence="8 9">
    <name type="scientific">Laceyella putida</name>
    <dbReference type="NCBI Taxonomy" id="110101"/>
    <lineage>
        <taxon>Bacteria</taxon>
        <taxon>Bacillati</taxon>
        <taxon>Bacillota</taxon>
        <taxon>Bacilli</taxon>
        <taxon>Bacillales</taxon>
        <taxon>Thermoactinomycetaceae</taxon>
        <taxon>Laceyella</taxon>
    </lineage>
</organism>
<evidence type="ECO:0000256" key="5">
    <source>
        <dbReference type="ARBA" id="ARBA00022825"/>
    </source>
</evidence>
<name>A0ABW2RJT9_9BACL</name>
<keyword evidence="5 6" id="KW-0720">Serine protease</keyword>
<dbReference type="EMBL" id="JBHTBW010000021">
    <property type="protein sequence ID" value="MFC7441312.1"/>
    <property type="molecule type" value="Genomic_DNA"/>
</dbReference>
<evidence type="ECO:0000256" key="4">
    <source>
        <dbReference type="ARBA" id="ARBA00022801"/>
    </source>
</evidence>
<evidence type="ECO:0000313" key="9">
    <source>
        <dbReference type="Proteomes" id="UP001596500"/>
    </source>
</evidence>
<dbReference type="PANTHER" id="PTHR43806:SF11">
    <property type="entry name" value="CEREVISIN-RELATED"/>
    <property type="match status" value="1"/>
</dbReference>
<protein>
    <submittedName>
        <fullName evidence="8">S8 family peptidase</fullName>
    </submittedName>
</protein>
<evidence type="ECO:0000256" key="1">
    <source>
        <dbReference type="ARBA" id="ARBA00011073"/>
    </source>
</evidence>
<dbReference type="PROSITE" id="PS00137">
    <property type="entry name" value="SUBTILASE_HIS"/>
    <property type="match status" value="1"/>
</dbReference>